<evidence type="ECO:0000313" key="4">
    <source>
        <dbReference type="Proteomes" id="UP000184287"/>
    </source>
</evidence>
<feature type="compositionally biased region" description="Low complexity" evidence="1">
    <location>
        <begin position="412"/>
        <end position="428"/>
    </location>
</feature>
<accession>A0A1M5GS34</accession>
<proteinExistence type="predicted"/>
<reference evidence="4" key="1">
    <citation type="submission" date="2016-11" db="EMBL/GenBank/DDBJ databases">
        <authorList>
            <person name="Varghese N."/>
            <person name="Submissions S."/>
        </authorList>
    </citation>
    <scope>NUCLEOTIDE SEQUENCE [LARGE SCALE GENOMIC DNA]</scope>
    <source>
        <strain evidence="4">DSM 16990</strain>
    </source>
</reference>
<protein>
    <submittedName>
        <fullName evidence="3">Relaxase/Mobilisation nuclease domain-containing protein</fullName>
    </submittedName>
</protein>
<organism evidence="3 4">
    <name type="scientific">Pedobacter caeni</name>
    <dbReference type="NCBI Taxonomy" id="288992"/>
    <lineage>
        <taxon>Bacteria</taxon>
        <taxon>Pseudomonadati</taxon>
        <taxon>Bacteroidota</taxon>
        <taxon>Sphingobacteriia</taxon>
        <taxon>Sphingobacteriales</taxon>
        <taxon>Sphingobacteriaceae</taxon>
        <taxon>Pedobacter</taxon>
    </lineage>
</organism>
<keyword evidence="4" id="KW-1185">Reference proteome</keyword>
<feature type="domain" description="MobA/VirD2-like nuclease" evidence="2">
    <location>
        <begin position="41"/>
        <end position="143"/>
    </location>
</feature>
<dbReference type="EMBL" id="FQUQ01000004">
    <property type="protein sequence ID" value="SHG06574.1"/>
    <property type="molecule type" value="Genomic_DNA"/>
</dbReference>
<feature type="region of interest" description="Disordered" evidence="1">
    <location>
        <begin position="312"/>
        <end position="344"/>
    </location>
</feature>
<dbReference type="RefSeq" id="WP_073233026.1">
    <property type="nucleotide sequence ID" value="NZ_FQUQ01000004.1"/>
</dbReference>
<sequence length="454" mass="51064">MIVKILRPSATFKGVSYNTTKIENDKGELMKVENFGALQALEHLRPKDYINYLEARSKTSARIKYPQFHAVISCKGKSHSKEQLTEIATAWLKGMGYENQPYLLVFHKDTDNNHIHIVSTRIDENGKKINDSYEKIRAYQVLNQVMGLDEKETVNKDLEKAMSYNFSTRPQFMMLLECQGYSLKLTGGQYQLFKYGKLQGSIDVSEVDAKISLYNQNIDRLAQLRAITEKYRLNHSPVAVPLITPLPGGSVAKPTGYTSELAEVLSSKFGLQILYHGKPGLPPYGYTVIDHARTTVYKGGELMPIAEFIKPSSDLQQDNESPVENETVKQDNSDSNVITDQSAEDSNYTDITLTFESETVKLGDSDFYVAPDQSAGDFINNDIIPTLQSERVKQDDTDSSIPPDKSSEVSGFTEEPTPTTSFPEINLDIADDIDDEAILGRNRQRKRKTRTNTR</sequence>
<dbReference type="AlphaFoldDB" id="A0A1M5GS34"/>
<evidence type="ECO:0000259" key="2">
    <source>
        <dbReference type="Pfam" id="PF03432"/>
    </source>
</evidence>
<dbReference type="Pfam" id="PF03432">
    <property type="entry name" value="Relaxase"/>
    <property type="match status" value="1"/>
</dbReference>
<feature type="compositionally biased region" description="Basic residues" evidence="1">
    <location>
        <begin position="442"/>
        <end position="454"/>
    </location>
</feature>
<dbReference type="InterPro" id="IPR005094">
    <property type="entry name" value="Endonuclease_MobA/VirD2"/>
</dbReference>
<feature type="compositionally biased region" description="Polar residues" evidence="1">
    <location>
        <begin position="313"/>
        <end position="324"/>
    </location>
</feature>
<dbReference type="OrthoDB" id="915634at2"/>
<feature type="compositionally biased region" description="Polar residues" evidence="1">
    <location>
        <begin position="333"/>
        <end position="344"/>
    </location>
</feature>
<dbReference type="Proteomes" id="UP000184287">
    <property type="component" value="Unassembled WGS sequence"/>
</dbReference>
<evidence type="ECO:0000256" key="1">
    <source>
        <dbReference type="SAM" id="MobiDB-lite"/>
    </source>
</evidence>
<gene>
    <name evidence="3" type="ORF">SAMN04488522_104346</name>
</gene>
<dbReference type="STRING" id="288992.SAMN04488522_104346"/>
<feature type="region of interest" description="Disordered" evidence="1">
    <location>
        <begin position="387"/>
        <end position="454"/>
    </location>
</feature>
<evidence type="ECO:0000313" key="3">
    <source>
        <dbReference type="EMBL" id="SHG06574.1"/>
    </source>
</evidence>
<name>A0A1M5GS34_9SPHI</name>